<dbReference type="Pfam" id="PF02826">
    <property type="entry name" value="2-Hacid_dh_C"/>
    <property type="match status" value="1"/>
</dbReference>
<evidence type="ECO:0000256" key="3">
    <source>
        <dbReference type="RuleBase" id="RU003719"/>
    </source>
</evidence>
<dbReference type="InterPro" id="IPR006140">
    <property type="entry name" value="D-isomer_DH_NAD-bd"/>
</dbReference>
<dbReference type="SUPFAM" id="SSF51735">
    <property type="entry name" value="NAD(P)-binding Rossmann-fold domains"/>
    <property type="match status" value="1"/>
</dbReference>
<dbReference type="FunCoup" id="A2FHI8">
    <property type="interactions" value="361"/>
</dbReference>
<name>A2FHI8_TRIV3</name>
<dbReference type="GO" id="GO:0030267">
    <property type="term" value="F:glyoxylate reductase (NADPH) activity"/>
    <property type="evidence" value="ECO:0000318"/>
    <property type="project" value="GO_Central"/>
</dbReference>
<keyword evidence="2 3" id="KW-0560">Oxidoreductase</keyword>
<evidence type="ECO:0000256" key="2">
    <source>
        <dbReference type="ARBA" id="ARBA00023002"/>
    </source>
</evidence>
<dbReference type="GO" id="GO:0005829">
    <property type="term" value="C:cytosol"/>
    <property type="evidence" value="ECO:0000318"/>
    <property type="project" value="GO_Central"/>
</dbReference>
<sequence>MLSAPISRFMTVFCTRDVKPGGMELLKKHFTDIILPSKPNGIPREEFIEKAKKADIIYADRRDVINKEILDNPKLKLITVCAAGYDNIDINYATKRKIIVANTHKSLADTCADTIWSLIMACARRVVEADQFVKNGDWEKTSPQCLWGINVHHKTLGVIGAGHIGRAVAKRGEGFNMKVLFNDTGPQYTPLEQLLKESDVVVVACPLTEKTRKLIGRKEIAMMKKTAILANIGRGPVIDTEALADALEQKQIWGAALDVIDPEPLPHNHRILKNKNLAIFPHIGSGTAQCFNEMSIEAAEAAVHFLHGERVPNVTNVEVYNE</sequence>
<accession>A2FHI8</accession>
<evidence type="ECO:0000313" key="6">
    <source>
        <dbReference type="EMBL" id="EAX95623.1"/>
    </source>
</evidence>
<dbReference type="EMBL" id="DS113796">
    <property type="protein sequence ID" value="EAX95623.1"/>
    <property type="molecule type" value="Genomic_DNA"/>
</dbReference>
<gene>
    <name evidence="6" type="ORF">TVAG_047210</name>
</gene>
<dbReference type="RefSeq" id="XP_001308553.1">
    <property type="nucleotide sequence ID" value="XM_001308552.1"/>
</dbReference>
<dbReference type="OMA" id="MNVLYYN"/>
<proteinExistence type="inferred from homology"/>
<dbReference type="OrthoDB" id="298012at2759"/>
<dbReference type="Pfam" id="PF00389">
    <property type="entry name" value="2-Hacid_dh"/>
    <property type="match status" value="1"/>
</dbReference>
<evidence type="ECO:0000256" key="1">
    <source>
        <dbReference type="ARBA" id="ARBA00005854"/>
    </source>
</evidence>
<feature type="domain" description="D-isomer specific 2-hydroxyacid dehydrogenase NAD-binding" evidence="5">
    <location>
        <begin position="117"/>
        <end position="284"/>
    </location>
</feature>
<feature type="domain" description="D-isomer specific 2-hydroxyacid dehydrogenase catalytic" evidence="4">
    <location>
        <begin position="13"/>
        <end position="316"/>
    </location>
</feature>
<reference evidence="6" key="1">
    <citation type="submission" date="2006-10" db="EMBL/GenBank/DDBJ databases">
        <authorList>
            <person name="Amadeo P."/>
            <person name="Zhao Q."/>
            <person name="Wortman J."/>
            <person name="Fraser-Liggett C."/>
            <person name="Carlton J."/>
        </authorList>
    </citation>
    <scope>NUCLEOTIDE SEQUENCE</scope>
    <source>
        <strain evidence="6">G3</strain>
    </source>
</reference>
<dbReference type="STRING" id="5722.A2FHI8"/>
<dbReference type="GO" id="GO:0016618">
    <property type="term" value="F:hydroxypyruvate reductase [NAD(P)H] activity"/>
    <property type="evidence" value="ECO:0000318"/>
    <property type="project" value="GO_Central"/>
</dbReference>
<dbReference type="FunFam" id="3.40.50.720:FF:000462">
    <property type="entry name" value="Glyoxylate reductase (NADP+)"/>
    <property type="match status" value="1"/>
</dbReference>
<comment type="similarity">
    <text evidence="1 3">Belongs to the D-isomer specific 2-hydroxyacid dehydrogenase family.</text>
</comment>
<dbReference type="GO" id="GO:0051287">
    <property type="term" value="F:NAD binding"/>
    <property type="evidence" value="ECO:0007669"/>
    <property type="project" value="InterPro"/>
</dbReference>
<reference evidence="6" key="2">
    <citation type="journal article" date="2007" name="Science">
        <title>Draft genome sequence of the sexually transmitted pathogen Trichomonas vaginalis.</title>
        <authorList>
            <person name="Carlton J.M."/>
            <person name="Hirt R.P."/>
            <person name="Silva J.C."/>
            <person name="Delcher A.L."/>
            <person name="Schatz M."/>
            <person name="Zhao Q."/>
            <person name="Wortman J.R."/>
            <person name="Bidwell S.L."/>
            <person name="Alsmark U.C.M."/>
            <person name="Besteiro S."/>
            <person name="Sicheritz-Ponten T."/>
            <person name="Noel C.J."/>
            <person name="Dacks J.B."/>
            <person name="Foster P.G."/>
            <person name="Simillion C."/>
            <person name="Van de Peer Y."/>
            <person name="Miranda-Saavedra D."/>
            <person name="Barton G.J."/>
            <person name="Westrop G.D."/>
            <person name="Mueller S."/>
            <person name="Dessi D."/>
            <person name="Fiori P.L."/>
            <person name="Ren Q."/>
            <person name="Paulsen I."/>
            <person name="Zhang H."/>
            <person name="Bastida-Corcuera F.D."/>
            <person name="Simoes-Barbosa A."/>
            <person name="Brown M.T."/>
            <person name="Hayes R.D."/>
            <person name="Mukherjee M."/>
            <person name="Okumura C.Y."/>
            <person name="Schneider R."/>
            <person name="Smith A.J."/>
            <person name="Vanacova S."/>
            <person name="Villalvazo M."/>
            <person name="Haas B.J."/>
            <person name="Pertea M."/>
            <person name="Feldblyum T.V."/>
            <person name="Utterback T.R."/>
            <person name="Shu C.L."/>
            <person name="Osoegawa K."/>
            <person name="de Jong P.J."/>
            <person name="Hrdy I."/>
            <person name="Horvathova L."/>
            <person name="Zubacova Z."/>
            <person name="Dolezal P."/>
            <person name="Malik S.B."/>
            <person name="Logsdon J.M. Jr."/>
            <person name="Henze K."/>
            <person name="Gupta A."/>
            <person name="Wang C.C."/>
            <person name="Dunne R.L."/>
            <person name="Upcroft J.A."/>
            <person name="Upcroft P."/>
            <person name="White O."/>
            <person name="Salzberg S.L."/>
            <person name="Tang P."/>
            <person name="Chiu C.-H."/>
            <person name="Lee Y.-S."/>
            <person name="Embley T.M."/>
            <person name="Coombs G.H."/>
            <person name="Mottram J.C."/>
            <person name="Tachezy J."/>
            <person name="Fraser-Liggett C.M."/>
            <person name="Johnson P.J."/>
        </authorList>
    </citation>
    <scope>NUCLEOTIDE SEQUENCE [LARGE SCALE GENOMIC DNA]</scope>
    <source>
        <strain evidence="6">G3</strain>
    </source>
</reference>
<dbReference type="VEuPathDB" id="TrichDB:TVAG_047210"/>
<dbReference type="KEGG" id="tva:4753376"/>
<dbReference type="SUPFAM" id="SSF52283">
    <property type="entry name" value="Formate/glycerate dehydrogenase catalytic domain-like"/>
    <property type="match status" value="1"/>
</dbReference>
<dbReference type="InterPro" id="IPR036291">
    <property type="entry name" value="NAD(P)-bd_dom_sf"/>
</dbReference>
<dbReference type="Proteomes" id="UP000001542">
    <property type="component" value="Unassembled WGS sequence"/>
</dbReference>
<dbReference type="InterPro" id="IPR006139">
    <property type="entry name" value="D-isomer_2_OHA_DH_cat_dom"/>
</dbReference>
<evidence type="ECO:0000259" key="4">
    <source>
        <dbReference type="Pfam" id="PF00389"/>
    </source>
</evidence>
<dbReference type="InterPro" id="IPR050223">
    <property type="entry name" value="D-isomer_2-hydroxyacid_DH"/>
</dbReference>
<dbReference type="PANTHER" id="PTHR10996:SF257">
    <property type="entry name" value="GLYOXYLATE REDUCTASE 1"/>
    <property type="match status" value="1"/>
</dbReference>
<evidence type="ECO:0000313" key="7">
    <source>
        <dbReference type="Proteomes" id="UP000001542"/>
    </source>
</evidence>
<dbReference type="AlphaFoldDB" id="A2FHI8"/>
<dbReference type="Gene3D" id="3.40.50.720">
    <property type="entry name" value="NAD(P)-binding Rossmann-like Domain"/>
    <property type="match status" value="2"/>
</dbReference>
<keyword evidence="7" id="KW-1185">Reference proteome</keyword>
<dbReference type="CDD" id="cd05301">
    <property type="entry name" value="GDH"/>
    <property type="match status" value="1"/>
</dbReference>
<dbReference type="SMR" id="A2FHI8"/>
<protein>
    <submittedName>
        <fullName evidence="6">D-isomer specific 2-hydroxyacid dehydrogenase, putative</fullName>
    </submittedName>
</protein>
<dbReference type="eggNOG" id="KOG0069">
    <property type="taxonomic scope" value="Eukaryota"/>
</dbReference>
<dbReference type="InParanoid" id="A2FHI8"/>
<dbReference type="VEuPathDB" id="TrichDB:TVAGG3_0954370"/>
<organism evidence="6 7">
    <name type="scientific">Trichomonas vaginalis (strain ATCC PRA-98 / G3)</name>
    <dbReference type="NCBI Taxonomy" id="412133"/>
    <lineage>
        <taxon>Eukaryota</taxon>
        <taxon>Metamonada</taxon>
        <taxon>Parabasalia</taxon>
        <taxon>Trichomonadida</taxon>
        <taxon>Trichomonadidae</taxon>
        <taxon>Trichomonas</taxon>
    </lineage>
</organism>
<dbReference type="PANTHER" id="PTHR10996">
    <property type="entry name" value="2-HYDROXYACID DEHYDROGENASE-RELATED"/>
    <property type="match status" value="1"/>
</dbReference>
<evidence type="ECO:0000259" key="5">
    <source>
        <dbReference type="Pfam" id="PF02826"/>
    </source>
</evidence>